<evidence type="ECO:0000256" key="1">
    <source>
        <dbReference type="ARBA" id="ARBA00022553"/>
    </source>
</evidence>
<sequence length="252" mass="28215">MLVLSRRKNQQILFPNLGIEVEIRRISGKTVSVGVIAPKSVEILRGELAEEWRKRDTNSTQSMRASGLHDLRNELNQARLAVAIAQKQLKLGRDQDAEQTLEEMVQQLNDIERQLASNSASSSDSNRVATLNIEDQPEVLIVEDEDNERALLAGYLRLCGFLINEARDGVEALEFLSKHTVDLVVLDMRMPRMRGSEVAKAIRKMSSSKETKIVVVSGEDRDDSLVTGDNTGVDEWFSKPFDPDRLTGCLQP</sequence>
<dbReference type="PANTHER" id="PTHR44591:SF14">
    <property type="entry name" value="PROTEIN PILG"/>
    <property type="match status" value="1"/>
</dbReference>
<dbReference type="GO" id="GO:0000160">
    <property type="term" value="P:phosphorelay signal transduction system"/>
    <property type="evidence" value="ECO:0007669"/>
    <property type="project" value="UniProtKB-KW"/>
</dbReference>
<dbReference type="PROSITE" id="PS50110">
    <property type="entry name" value="RESPONSE_REGULATORY"/>
    <property type="match status" value="1"/>
</dbReference>
<dbReference type="Pfam" id="PF02599">
    <property type="entry name" value="CsrA"/>
    <property type="match status" value="1"/>
</dbReference>
<dbReference type="Pfam" id="PF00072">
    <property type="entry name" value="Response_reg"/>
    <property type="match status" value="1"/>
</dbReference>
<organism evidence="6 7">
    <name type="scientific">Gimesia benthica</name>
    <dbReference type="NCBI Taxonomy" id="2608982"/>
    <lineage>
        <taxon>Bacteria</taxon>
        <taxon>Pseudomonadati</taxon>
        <taxon>Planctomycetota</taxon>
        <taxon>Planctomycetia</taxon>
        <taxon>Planctomycetales</taxon>
        <taxon>Planctomycetaceae</taxon>
        <taxon>Gimesia</taxon>
    </lineage>
</organism>
<keyword evidence="4" id="KW-0175">Coiled coil</keyword>
<dbReference type="InterPro" id="IPR050595">
    <property type="entry name" value="Bact_response_regulator"/>
</dbReference>
<protein>
    <submittedName>
        <fullName evidence="6">Response regulator</fullName>
    </submittedName>
</protein>
<dbReference type="CDD" id="cd00156">
    <property type="entry name" value="REC"/>
    <property type="match status" value="1"/>
</dbReference>
<dbReference type="KEGG" id="gim:F1728_24460"/>
<feature type="coiled-coil region" evidence="4">
    <location>
        <begin position="68"/>
        <end position="121"/>
    </location>
</feature>
<evidence type="ECO:0000256" key="3">
    <source>
        <dbReference type="PROSITE-ProRule" id="PRU00169"/>
    </source>
</evidence>
<dbReference type="GO" id="GO:0003723">
    <property type="term" value="F:RNA binding"/>
    <property type="evidence" value="ECO:0007669"/>
    <property type="project" value="InterPro"/>
</dbReference>
<keyword evidence="7" id="KW-1185">Reference proteome</keyword>
<dbReference type="GO" id="GO:0006109">
    <property type="term" value="P:regulation of carbohydrate metabolic process"/>
    <property type="evidence" value="ECO:0007669"/>
    <property type="project" value="InterPro"/>
</dbReference>
<keyword evidence="2" id="KW-0902">Two-component regulatory system</keyword>
<dbReference type="PANTHER" id="PTHR44591">
    <property type="entry name" value="STRESS RESPONSE REGULATOR PROTEIN 1"/>
    <property type="match status" value="1"/>
</dbReference>
<dbReference type="Proteomes" id="UP000427281">
    <property type="component" value="Chromosome"/>
</dbReference>
<dbReference type="Gene3D" id="2.60.40.4380">
    <property type="entry name" value="Translational regulator CsrA"/>
    <property type="match status" value="1"/>
</dbReference>
<dbReference type="SUPFAM" id="SSF52172">
    <property type="entry name" value="CheY-like"/>
    <property type="match status" value="1"/>
</dbReference>
<dbReference type="AlphaFoldDB" id="A0A6I6AKR4"/>
<evidence type="ECO:0000256" key="4">
    <source>
        <dbReference type="SAM" id="Coils"/>
    </source>
</evidence>
<dbReference type="Gene3D" id="3.40.50.2300">
    <property type="match status" value="1"/>
</dbReference>
<evidence type="ECO:0000313" key="7">
    <source>
        <dbReference type="Proteomes" id="UP000427281"/>
    </source>
</evidence>
<name>A0A6I6AKR4_9PLAN</name>
<dbReference type="SUPFAM" id="SSF117130">
    <property type="entry name" value="CsrA-like"/>
    <property type="match status" value="1"/>
</dbReference>
<dbReference type="InterPro" id="IPR003751">
    <property type="entry name" value="CsrA"/>
</dbReference>
<dbReference type="InterPro" id="IPR036107">
    <property type="entry name" value="CsrA_sf"/>
</dbReference>
<dbReference type="GO" id="GO:0006402">
    <property type="term" value="P:mRNA catabolic process"/>
    <property type="evidence" value="ECO:0007669"/>
    <property type="project" value="InterPro"/>
</dbReference>
<proteinExistence type="predicted"/>
<gene>
    <name evidence="6" type="ORF">F1728_24460</name>
</gene>
<feature type="modified residue" description="4-aspartylphosphate" evidence="3">
    <location>
        <position position="187"/>
    </location>
</feature>
<keyword evidence="1 3" id="KW-0597">Phosphoprotein</keyword>
<dbReference type="InterPro" id="IPR001789">
    <property type="entry name" value="Sig_transdc_resp-reg_receiver"/>
</dbReference>
<dbReference type="RefSeq" id="WP_155366289.1">
    <property type="nucleotide sequence ID" value="NZ_CP043930.1"/>
</dbReference>
<feature type="domain" description="Response regulatory" evidence="5">
    <location>
        <begin position="138"/>
        <end position="252"/>
    </location>
</feature>
<evidence type="ECO:0000256" key="2">
    <source>
        <dbReference type="ARBA" id="ARBA00023012"/>
    </source>
</evidence>
<dbReference type="SMART" id="SM00448">
    <property type="entry name" value="REC"/>
    <property type="match status" value="1"/>
</dbReference>
<evidence type="ECO:0000259" key="5">
    <source>
        <dbReference type="PROSITE" id="PS50110"/>
    </source>
</evidence>
<dbReference type="InterPro" id="IPR011006">
    <property type="entry name" value="CheY-like_superfamily"/>
</dbReference>
<dbReference type="EMBL" id="CP043930">
    <property type="protein sequence ID" value="QGQ25640.1"/>
    <property type="molecule type" value="Genomic_DNA"/>
</dbReference>
<evidence type="ECO:0000313" key="6">
    <source>
        <dbReference type="EMBL" id="QGQ25640.1"/>
    </source>
</evidence>
<reference evidence="6 7" key="1">
    <citation type="submission" date="2019-09" db="EMBL/GenBank/DDBJ databases">
        <title>Gimesia benthica sp. nov., a novel bacterium isolated from deep-sea water of the Northwest Indian Ocean.</title>
        <authorList>
            <person name="Dai X."/>
        </authorList>
    </citation>
    <scope>NUCLEOTIDE SEQUENCE [LARGE SCALE GENOMIC DNA]</scope>
    <source>
        <strain evidence="6 7">E7</strain>
    </source>
</reference>
<accession>A0A6I6AKR4</accession>